<dbReference type="Proteomes" id="UP001175228">
    <property type="component" value="Unassembled WGS sequence"/>
</dbReference>
<dbReference type="AlphaFoldDB" id="A0AA39PQL3"/>
<dbReference type="PROSITE" id="PS01032">
    <property type="entry name" value="PPM_1"/>
    <property type="match status" value="1"/>
</dbReference>
<dbReference type="Pfam" id="PF00481">
    <property type="entry name" value="PP2C"/>
    <property type="match status" value="1"/>
</dbReference>
<name>A0AA39PQL3_9AGAR</name>
<dbReference type="GO" id="GO:0046872">
    <property type="term" value="F:metal ion binding"/>
    <property type="evidence" value="ECO:0007669"/>
    <property type="project" value="UniProtKB-KW"/>
</dbReference>
<feature type="domain" description="PPM-type phosphatase" evidence="5">
    <location>
        <begin position="19"/>
        <end position="251"/>
    </location>
</feature>
<dbReference type="Gene3D" id="3.60.40.10">
    <property type="entry name" value="PPM-type phosphatase domain"/>
    <property type="match status" value="1"/>
</dbReference>
<dbReference type="InterPro" id="IPR001932">
    <property type="entry name" value="PPM-type_phosphatase-like_dom"/>
</dbReference>
<feature type="non-terminal residue" evidence="6">
    <location>
        <position position="1"/>
    </location>
</feature>
<dbReference type="InterPro" id="IPR036457">
    <property type="entry name" value="PPM-type-like_dom_sf"/>
</dbReference>
<proteinExistence type="inferred from homology"/>
<keyword evidence="7" id="KW-1185">Reference proteome</keyword>
<comment type="similarity">
    <text evidence="4">Belongs to the PP2C family.</text>
</comment>
<dbReference type="InterPro" id="IPR015655">
    <property type="entry name" value="PP2C"/>
</dbReference>
<keyword evidence="1" id="KW-0479">Metal-binding</keyword>
<dbReference type="PROSITE" id="PS51746">
    <property type="entry name" value="PPM_2"/>
    <property type="match status" value="1"/>
</dbReference>
<keyword evidence="3 4" id="KW-0904">Protein phosphatase</keyword>
<dbReference type="GO" id="GO:0004722">
    <property type="term" value="F:protein serine/threonine phosphatase activity"/>
    <property type="evidence" value="ECO:0007669"/>
    <property type="project" value="InterPro"/>
</dbReference>
<keyword evidence="2 4" id="KW-0378">Hydrolase</keyword>
<evidence type="ECO:0000256" key="3">
    <source>
        <dbReference type="ARBA" id="ARBA00022912"/>
    </source>
</evidence>
<evidence type="ECO:0000313" key="6">
    <source>
        <dbReference type="EMBL" id="KAK0488225.1"/>
    </source>
</evidence>
<evidence type="ECO:0000256" key="2">
    <source>
        <dbReference type="ARBA" id="ARBA00022801"/>
    </source>
</evidence>
<evidence type="ECO:0000256" key="1">
    <source>
        <dbReference type="ARBA" id="ARBA00022723"/>
    </source>
</evidence>
<evidence type="ECO:0000259" key="5">
    <source>
        <dbReference type="PROSITE" id="PS51746"/>
    </source>
</evidence>
<dbReference type="SUPFAM" id="SSF81606">
    <property type="entry name" value="PP2C-like"/>
    <property type="match status" value="1"/>
</dbReference>
<gene>
    <name evidence="6" type="ORF">EDD18DRAFT_1081753</name>
</gene>
<dbReference type="EMBL" id="JAUEPU010000041">
    <property type="protein sequence ID" value="KAK0488225.1"/>
    <property type="molecule type" value="Genomic_DNA"/>
</dbReference>
<reference evidence="6" key="1">
    <citation type="submission" date="2023-06" db="EMBL/GenBank/DDBJ databases">
        <authorList>
            <consortium name="Lawrence Berkeley National Laboratory"/>
            <person name="Ahrendt S."/>
            <person name="Sahu N."/>
            <person name="Indic B."/>
            <person name="Wong-Bajracharya J."/>
            <person name="Merenyi Z."/>
            <person name="Ke H.-M."/>
            <person name="Monk M."/>
            <person name="Kocsube S."/>
            <person name="Drula E."/>
            <person name="Lipzen A."/>
            <person name="Balint B."/>
            <person name="Henrissat B."/>
            <person name="Andreopoulos B."/>
            <person name="Martin F.M."/>
            <person name="Harder C.B."/>
            <person name="Rigling D."/>
            <person name="Ford K.L."/>
            <person name="Foster G.D."/>
            <person name="Pangilinan J."/>
            <person name="Papanicolaou A."/>
            <person name="Barry K."/>
            <person name="LaButti K."/>
            <person name="Viragh M."/>
            <person name="Koriabine M."/>
            <person name="Yan M."/>
            <person name="Riley R."/>
            <person name="Champramary S."/>
            <person name="Plett K.L."/>
            <person name="Tsai I.J."/>
            <person name="Slot J."/>
            <person name="Sipos G."/>
            <person name="Plett J."/>
            <person name="Nagy L.G."/>
            <person name="Grigoriev I.V."/>
        </authorList>
    </citation>
    <scope>NUCLEOTIDE SEQUENCE</scope>
    <source>
        <strain evidence="6">HWK02</strain>
    </source>
</reference>
<dbReference type="InterPro" id="IPR000222">
    <property type="entry name" value="PP2C_BS"/>
</dbReference>
<comment type="caution">
    <text evidence="6">The sequence shown here is derived from an EMBL/GenBank/DDBJ whole genome shotgun (WGS) entry which is preliminary data.</text>
</comment>
<organism evidence="6 7">
    <name type="scientific">Armillaria luteobubalina</name>
    <dbReference type="NCBI Taxonomy" id="153913"/>
    <lineage>
        <taxon>Eukaryota</taxon>
        <taxon>Fungi</taxon>
        <taxon>Dikarya</taxon>
        <taxon>Basidiomycota</taxon>
        <taxon>Agaricomycotina</taxon>
        <taxon>Agaricomycetes</taxon>
        <taxon>Agaricomycetidae</taxon>
        <taxon>Agaricales</taxon>
        <taxon>Marasmiineae</taxon>
        <taxon>Physalacriaceae</taxon>
        <taxon>Armillaria</taxon>
    </lineage>
</organism>
<evidence type="ECO:0000256" key="4">
    <source>
        <dbReference type="RuleBase" id="RU003465"/>
    </source>
</evidence>
<dbReference type="PANTHER" id="PTHR13832:SF827">
    <property type="entry name" value="PROTEIN PHOSPHATASE 1L"/>
    <property type="match status" value="1"/>
</dbReference>
<dbReference type="PANTHER" id="PTHR13832">
    <property type="entry name" value="PROTEIN PHOSPHATASE 2C"/>
    <property type="match status" value="1"/>
</dbReference>
<protein>
    <recommendedName>
        <fullName evidence="5">PPM-type phosphatase domain-containing protein</fullName>
    </recommendedName>
</protein>
<dbReference type="SMART" id="SM00332">
    <property type="entry name" value="PP2Cc"/>
    <property type="match status" value="1"/>
</dbReference>
<sequence length="251" mass="28234">QRLARERFTRRCRSSVADGVHSVTFQQTPDAANEDRFVAQNWLIHGRPWKFLAVFDGHGGAFTAEHAAANLPRLIEEELRDVLEECQRRSRNTLIDKVKKLLRQKIEDFDENIGDAVLNLCSDPSALSYPDAQDLVDANRDVFQRAFSGSTLALALIDEERNNMWVAGLGDSTVGIYWDGVRYYNVTPPYVLNAPAIRHIDLAALRQYKATLVLYTCGVDAIVNSHTRRTRKQDKPDPAAVVGTLVGSRLR</sequence>
<accession>A0AA39PQL3</accession>
<evidence type="ECO:0000313" key="7">
    <source>
        <dbReference type="Proteomes" id="UP001175228"/>
    </source>
</evidence>